<dbReference type="PANTHER" id="PTHR18847:SF5">
    <property type="entry name" value="NUCLEAR CAP-BINDING PROTEIN SUBUNIT 2-LIKE"/>
    <property type="match status" value="1"/>
</dbReference>
<dbReference type="InterPro" id="IPR000504">
    <property type="entry name" value="RRM_dom"/>
</dbReference>
<name>A0A6J3FNI9_SAPAP</name>
<dbReference type="InterPro" id="IPR027157">
    <property type="entry name" value="NCBP2"/>
</dbReference>
<keyword evidence="3" id="KW-0508">mRNA splicing</keyword>
<dbReference type="GO" id="GO:0000339">
    <property type="term" value="F:RNA cap binding"/>
    <property type="evidence" value="ECO:0007669"/>
    <property type="project" value="InterPro"/>
</dbReference>
<keyword evidence="2 3" id="KW-0694">RNA-binding</keyword>
<dbReference type="InterPro" id="IPR012677">
    <property type="entry name" value="Nucleotide-bd_a/b_plait_sf"/>
</dbReference>
<keyword evidence="3" id="KW-0539">Nucleus</keyword>
<comment type="subunit">
    <text evidence="3">Component of the nuclear cap-binding complex (CBC), a heterodimer composed of ncbp1/cbp80 and ncbp2/cbp20 that interacts with m7GpppG-capped RNA.</text>
</comment>
<evidence type="ECO:0000313" key="6">
    <source>
        <dbReference type="RefSeq" id="XP_032106857.1"/>
    </source>
</evidence>
<proteinExistence type="inferred from homology"/>
<comment type="similarity">
    <text evidence="1 3">Belongs to the RRM NCBP2 family.</text>
</comment>
<dbReference type="Gene3D" id="3.30.70.330">
    <property type="match status" value="1"/>
</dbReference>
<dbReference type="AlphaFoldDB" id="A0A6J3FNI9"/>
<evidence type="ECO:0000256" key="2">
    <source>
        <dbReference type="PROSITE-ProRule" id="PRU00176"/>
    </source>
</evidence>
<dbReference type="PROSITE" id="PS50102">
    <property type="entry name" value="RRM"/>
    <property type="match status" value="1"/>
</dbReference>
<dbReference type="RefSeq" id="XP_032106857.1">
    <property type="nucleotide sequence ID" value="XM_032250966.1"/>
</dbReference>
<protein>
    <recommendedName>
        <fullName evidence="3">Nuclear cap-binding protein subunit 2</fullName>
    </recommendedName>
    <alternativeName>
        <fullName evidence="3">20 kDa nuclear cap-binding protein</fullName>
    </alternativeName>
</protein>
<dbReference type="GO" id="GO:0005846">
    <property type="term" value="C:nuclear cap binding complex"/>
    <property type="evidence" value="ECO:0007669"/>
    <property type="project" value="InterPro"/>
</dbReference>
<dbReference type="InterPro" id="IPR035979">
    <property type="entry name" value="RBD_domain_sf"/>
</dbReference>
<dbReference type="CTD" id="392517"/>
<dbReference type="SUPFAM" id="SSF54928">
    <property type="entry name" value="RNA-binding domain, RBD"/>
    <property type="match status" value="1"/>
</dbReference>
<reference evidence="6" key="1">
    <citation type="submission" date="2025-08" db="UniProtKB">
        <authorList>
            <consortium name="RefSeq"/>
        </authorList>
    </citation>
    <scope>IDENTIFICATION</scope>
    <source>
        <tissue evidence="6">Blood</tissue>
    </source>
</reference>
<dbReference type="Proteomes" id="UP000504640">
    <property type="component" value="Unplaced"/>
</dbReference>
<dbReference type="PANTHER" id="PTHR18847">
    <property type="entry name" value="20 KD NUCLEAR CAP BINDING PROTEIN"/>
    <property type="match status" value="1"/>
</dbReference>
<evidence type="ECO:0000313" key="5">
    <source>
        <dbReference type="Proteomes" id="UP000504640"/>
    </source>
</evidence>
<dbReference type="GO" id="GO:0005634">
    <property type="term" value="C:nucleus"/>
    <property type="evidence" value="ECO:0007669"/>
    <property type="project" value="UniProtKB-SubCell"/>
</dbReference>
<feature type="domain" description="RRM" evidence="4">
    <location>
        <begin position="39"/>
        <end position="117"/>
    </location>
</feature>
<gene>
    <name evidence="6" type="primary">NCBP2L</name>
</gene>
<comment type="subcellular location">
    <subcellularLocation>
        <location evidence="3">Nucleus</location>
    </subcellularLocation>
</comment>
<evidence type="ECO:0000256" key="3">
    <source>
        <dbReference type="RuleBase" id="RU364036"/>
    </source>
</evidence>
<evidence type="ECO:0000259" key="4">
    <source>
        <dbReference type="PROSITE" id="PS50102"/>
    </source>
</evidence>
<dbReference type="InterPro" id="IPR034148">
    <property type="entry name" value="NCBP2_RRM"/>
</dbReference>
<keyword evidence="3" id="KW-0507">mRNA processing</keyword>
<dbReference type="Pfam" id="PF00076">
    <property type="entry name" value="RRM_1"/>
    <property type="match status" value="1"/>
</dbReference>
<sequence>MSKGLKILCEDPALELSCYQDYQFSGSKFQQEKLLRESSTLYVENLSFYTTEEQIHELFSRCGDVRNVFMGLDKITKRACGFCFVEYYSRADAENTMWFLNGTCLDEHIIHTDWDIGFREGRQYGRGVSGGQVMGEFHEDFDPGRGGFGRQAQI</sequence>
<dbReference type="GO" id="GO:0045292">
    <property type="term" value="P:mRNA cis splicing, via spliceosome"/>
    <property type="evidence" value="ECO:0007669"/>
    <property type="project" value="InterPro"/>
</dbReference>
<dbReference type="CDD" id="cd12240">
    <property type="entry name" value="RRM_NCBP2"/>
    <property type="match status" value="1"/>
</dbReference>
<dbReference type="GeneID" id="116531946"/>
<keyword evidence="5" id="KW-1185">Reference proteome</keyword>
<comment type="function">
    <text evidence="3">Component of the cap-binding complex (CBC), which binds co-transcriptionally to the 5' cap of pre-mRNAs and is involved in various processes such as pre-mRNA splicing, translation regulation, nonsense-mediated mRNA decay, RNA-mediated gene silencing (RNAi) by microRNAs (miRNAs) and mRNA export. The CBC complex is involved in mRNA export from the nucleus, leading to the recruitment of the mRNA export machinery to the 5' end of mRNA and to mRNA export in a 5' to 3' direction through the nuclear pore. The CBC complex is also involved in mediating U snRNA and intronless mRNAs export from the nucleus. The CBC complex is essential for a pioneer round of mRNA translation, before steady state translation when the CBC complex is replaced by cytoplasmic cap-binding protein eIF4E. The pioneer round of mRNA translation mediated by the CBC complex plays a central role in nonsense-mediated mRNA decay (NMD), NMD only taking place in mRNAs bound to the CBC complex, but not on eIF4E-bound mRNAs. The CBC complex enhances NMD in mRNAs containing at least one exon-junction complex (EJC), promoting the interaction between upf1 and upf2. The CBC complex is also involved in 'failsafe' NMD, which is independent of the EJC complex, while it does not participate in Staufen-mediated mRNA decay (SMD). During cell proliferation, the CBC complex is also involved in microRNAs (miRNAs) biogenesis via its interaction with srrt/ars2, thereby being required for miRNA-mediated RNA interference. The CBC complex also acts as a negative regulator of parn, thereby acting as an inhibitor of mRNA deadenylation. In the CBC complex, ncbp2/cbp20 recognizes and binds capped RNAs (m7GpppG-capped RNA) but requires ncbp1/cbp80 to stabilize the movement of its N-terminal loop and lock the CBC into a high affinity cap-binding state with the cap structure. The conventional cap-binding complex with NCBP2 binds both small nuclear RNA (snRNA) and messenger (mRNA) and is involved in their export from the nucleus.</text>
</comment>
<accession>A0A6J3FNI9</accession>
<organism evidence="5 6">
    <name type="scientific">Sapajus apella</name>
    <name type="common">Brown-capped capuchin</name>
    <name type="synonym">Cebus apella</name>
    <dbReference type="NCBI Taxonomy" id="9515"/>
    <lineage>
        <taxon>Eukaryota</taxon>
        <taxon>Metazoa</taxon>
        <taxon>Chordata</taxon>
        <taxon>Craniata</taxon>
        <taxon>Vertebrata</taxon>
        <taxon>Euteleostomi</taxon>
        <taxon>Mammalia</taxon>
        <taxon>Eutheria</taxon>
        <taxon>Euarchontoglires</taxon>
        <taxon>Primates</taxon>
        <taxon>Haplorrhini</taxon>
        <taxon>Platyrrhini</taxon>
        <taxon>Cebidae</taxon>
        <taxon>Cebinae</taxon>
        <taxon>Sapajus</taxon>
    </lineage>
</organism>
<dbReference type="FunFam" id="3.30.70.330:FF:000128">
    <property type="entry name" value="Nuclear cap-binding protein subunit 2"/>
    <property type="match status" value="1"/>
</dbReference>
<evidence type="ECO:0000256" key="1">
    <source>
        <dbReference type="ARBA" id="ARBA00010725"/>
    </source>
</evidence>
<dbReference type="SMART" id="SM00360">
    <property type="entry name" value="RRM"/>
    <property type="match status" value="1"/>
</dbReference>